<name>A0A1C6UP24_9ACTN</name>
<evidence type="ECO:0000313" key="3">
    <source>
        <dbReference type="Proteomes" id="UP000199343"/>
    </source>
</evidence>
<dbReference type="Proteomes" id="UP000199343">
    <property type="component" value="Unassembled WGS sequence"/>
</dbReference>
<dbReference type="PROSITE" id="PS51186">
    <property type="entry name" value="GNAT"/>
    <property type="match status" value="1"/>
</dbReference>
<dbReference type="GO" id="GO:0016747">
    <property type="term" value="F:acyltransferase activity, transferring groups other than amino-acyl groups"/>
    <property type="evidence" value="ECO:0007669"/>
    <property type="project" value="InterPro"/>
</dbReference>
<dbReference type="EMBL" id="FMIC01000002">
    <property type="protein sequence ID" value="SCL55776.1"/>
    <property type="molecule type" value="Genomic_DNA"/>
</dbReference>
<sequence>MLAGNLVRLRPMEPDDAEALWRWNNDPDVMRWLDDGYPESLAQVTARCEQRERNSYEHVLFGIETLAEKRLIGLVKLGDATPETGDAELDIYIGEKDCWGRGYGTEATRLICRYGFDKMRLHRITLWVADENAPAIRVYEKAGFVEEGRARESFRRDGRWHDMVMMGLLEGELHR</sequence>
<dbReference type="InterPro" id="IPR016181">
    <property type="entry name" value="Acyl_CoA_acyltransferase"/>
</dbReference>
<gene>
    <name evidence="2" type="ORF">GA0070608_1543</name>
</gene>
<keyword evidence="2" id="KW-0808">Transferase</keyword>
<accession>A0A1C6UP24</accession>
<dbReference type="STRING" id="47871.GA0070608_1543"/>
<dbReference type="OrthoDB" id="9814648at2"/>
<dbReference type="Gene3D" id="3.40.630.30">
    <property type="match status" value="1"/>
</dbReference>
<dbReference type="InterPro" id="IPR000182">
    <property type="entry name" value="GNAT_dom"/>
</dbReference>
<evidence type="ECO:0000313" key="2">
    <source>
        <dbReference type="EMBL" id="SCL55776.1"/>
    </source>
</evidence>
<dbReference type="SUPFAM" id="SSF55729">
    <property type="entry name" value="Acyl-CoA N-acyltransferases (Nat)"/>
    <property type="match status" value="1"/>
</dbReference>
<organism evidence="2 3">
    <name type="scientific">Micromonospora peucetia</name>
    <dbReference type="NCBI Taxonomy" id="47871"/>
    <lineage>
        <taxon>Bacteria</taxon>
        <taxon>Bacillati</taxon>
        <taxon>Actinomycetota</taxon>
        <taxon>Actinomycetes</taxon>
        <taxon>Micromonosporales</taxon>
        <taxon>Micromonosporaceae</taxon>
        <taxon>Micromonospora</taxon>
    </lineage>
</organism>
<dbReference type="Pfam" id="PF13302">
    <property type="entry name" value="Acetyltransf_3"/>
    <property type="match status" value="1"/>
</dbReference>
<dbReference type="AlphaFoldDB" id="A0A1C6UP24"/>
<feature type="domain" description="N-acetyltransferase" evidence="1">
    <location>
        <begin position="7"/>
        <end position="170"/>
    </location>
</feature>
<proteinExistence type="predicted"/>
<dbReference type="PANTHER" id="PTHR43415:SF3">
    <property type="entry name" value="GNAT-FAMILY ACETYLTRANSFERASE"/>
    <property type="match status" value="1"/>
</dbReference>
<reference evidence="2 3" key="1">
    <citation type="submission" date="2016-06" db="EMBL/GenBank/DDBJ databases">
        <authorList>
            <person name="Kjaerup R.B."/>
            <person name="Dalgaard T.S."/>
            <person name="Juul-Madsen H.R."/>
        </authorList>
    </citation>
    <scope>NUCLEOTIDE SEQUENCE [LARGE SCALE GENOMIC DNA]</scope>
    <source>
        <strain evidence="2 3">DSM 43363</strain>
    </source>
</reference>
<protein>
    <submittedName>
        <fullName evidence="2">Protein N-acetyltransferase, RimJ/RimL family</fullName>
    </submittedName>
</protein>
<dbReference type="PANTHER" id="PTHR43415">
    <property type="entry name" value="SPERMIDINE N(1)-ACETYLTRANSFERASE"/>
    <property type="match status" value="1"/>
</dbReference>
<evidence type="ECO:0000259" key="1">
    <source>
        <dbReference type="PROSITE" id="PS51186"/>
    </source>
</evidence>